<name>A0ABX7QN32_9GAMM</name>
<evidence type="ECO:0000256" key="3">
    <source>
        <dbReference type="ARBA" id="ARBA00008343"/>
    </source>
</evidence>
<dbReference type="InterPro" id="IPR004036">
    <property type="entry name" value="Endonuclease-III-like_CS2"/>
</dbReference>
<keyword evidence="6" id="KW-0004">4Fe-4S</keyword>
<dbReference type="Pfam" id="PF00730">
    <property type="entry name" value="HhH-GPD"/>
    <property type="match status" value="1"/>
</dbReference>
<dbReference type="Pfam" id="PF10576">
    <property type="entry name" value="EndIII_4Fe-2S"/>
    <property type="match status" value="1"/>
</dbReference>
<evidence type="ECO:0000256" key="4">
    <source>
        <dbReference type="ARBA" id="ARBA00012045"/>
    </source>
</evidence>
<evidence type="ECO:0000313" key="17">
    <source>
        <dbReference type="Proteomes" id="UP000662770"/>
    </source>
</evidence>
<reference evidence="16 17" key="1">
    <citation type="submission" date="2021-03" db="EMBL/GenBank/DDBJ databases">
        <title>Novel species identification of genus Shewanella.</title>
        <authorList>
            <person name="Liu G."/>
            <person name="Zhang Q."/>
        </authorList>
    </citation>
    <scope>NUCLEOTIDE SEQUENCE [LARGE SCALE GENOMIC DNA]</scope>
    <source>
        <strain evidence="16 17">FJAT-51800</strain>
    </source>
</reference>
<feature type="domain" description="HhH-GPD" evidence="15">
    <location>
        <begin position="39"/>
        <end position="190"/>
    </location>
</feature>
<evidence type="ECO:0000256" key="11">
    <source>
        <dbReference type="ARBA" id="ARBA00023014"/>
    </source>
</evidence>
<sequence length="370" mass="41544">MNTAPFSQRIIDWYRQFGRTTLPWQQHKTPYKVWISEIMLQQTQVATVIPYFERFMARFESVTALANADIDEVLHHWTGLGYYARARNLHKAAVIIRDKYHGEFPTQFDEVVALPGIGRSTAGAILSLASGQHHAILDGNVKRVLARHHAVAGWPGLPKVEQQLWQLADNLSPAEHIDQYNQAMMDIGATLCTRSKPACERCPVAFDCQAQRQGRQKDFPEKKPKKTIPVKNGFLLVLRQQQHEQQQVLLQQRPPAGIWGGLWCFPEFSTEAELKAAAAKINAAASLHPLPAFRHTFSHFHFDIQPVLLNIAAADNAFSETMLMPQAGNAVMEAKATLWYNLTQPSRVGLAAATERIIASLQTASIKELE</sequence>
<dbReference type="InterPro" id="IPR003265">
    <property type="entry name" value="HhH-GPD_domain"/>
</dbReference>
<dbReference type="InterPro" id="IPR023170">
    <property type="entry name" value="HhH_base_excis_C"/>
</dbReference>
<organism evidence="16 17">
    <name type="scientific">Shewanella avicenniae</name>
    <dbReference type="NCBI Taxonomy" id="2814294"/>
    <lineage>
        <taxon>Bacteria</taxon>
        <taxon>Pseudomonadati</taxon>
        <taxon>Pseudomonadota</taxon>
        <taxon>Gammaproteobacteria</taxon>
        <taxon>Alteromonadales</taxon>
        <taxon>Shewanellaceae</taxon>
        <taxon>Shewanella</taxon>
    </lineage>
</organism>
<dbReference type="Pfam" id="PF00633">
    <property type="entry name" value="HHH"/>
    <property type="match status" value="1"/>
</dbReference>
<comment type="function">
    <text evidence="2">Adenine glycosylase active on G-A mispairs. MutY also corrects error-prone DNA synthesis past GO lesions which are due to the oxidatively damaged form of guanine: 7,8-dihydro-8-oxoguanine (8-oxo-dGTP).</text>
</comment>
<dbReference type="Gene3D" id="1.10.1670.10">
    <property type="entry name" value="Helix-hairpin-Helix base-excision DNA repair enzymes (C-terminal)"/>
    <property type="match status" value="1"/>
</dbReference>
<keyword evidence="17" id="KW-1185">Reference proteome</keyword>
<dbReference type="EC" id="3.2.2.31" evidence="4 14"/>
<protein>
    <recommendedName>
        <fullName evidence="5 14">Adenine DNA glycosylase</fullName>
        <ecNumber evidence="4 14">3.2.2.31</ecNumber>
    </recommendedName>
</protein>
<evidence type="ECO:0000256" key="7">
    <source>
        <dbReference type="ARBA" id="ARBA00022723"/>
    </source>
</evidence>
<dbReference type="SUPFAM" id="SSF55811">
    <property type="entry name" value="Nudix"/>
    <property type="match status" value="1"/>
</dbReference>
<dbReference type="NCBIfam" id="NF008132">
    <property type="entry name" value="PRK10880.1"/>
    <property type="match status" value="1"/>
</dbReference>
<dbReference type="NCBIfam" id="TIGR01084">
    <property type="entry name" value="mutY"/>
    <property type="match status" value="1"/>
</dbReference>
<evidence type="ECO:0000256" key="10">
    <source>
        <dbReference type="ARBA" id="ARBA00023004"/>
    </source>
</evidence>
<keyword evidence="8 14" id="KW-0227">DNA damage</keyword>
<evidence type="ECO:0000256" key="9">
    <source>
        <dbReference type="ARBA" id="ARBA00022801"/>
    </source>
</evidence>
<keyword evidence="11" id="KW-0411">Iron-sulfur</keyword>
<proteinExistence type="inferred from homology"/>
<dbReference type="CDD" id="cd00056">
    <property type="entry name" value="ENDO3c"/>
    <property type="match status" value="1"/>
</dbReference>
<dbReference type="Gene3D" id="1.10.340.30">
    <property type="entry name" value="Hypothetical protein, domain 2"/>
    <property type="match status" value="1"/>
</dbReference>
<keyword evidence="13 14" id="KW-0326">Glycosidase</keyword>
<comment type="similarity">
    <text evidence="3 14">Belongs to the Nth/MutY family.</text>
</comment>
<evidence type="ECO:0000256" key="13">
    <source>
        <dbReference type="ARBA" id="ARBA00023295"/>
    </source>
</evidence>
<dbReference type="SMART" id="SM00478">
    <property type="entry name" value="ENDO3c"/>
    <property type="match status" value="1"/>
</dbReference>
<dbReference type="SUPFAM" id="SSF48150">
    <property type="entry name" value="DNA-glycosylase"/>
    <property type="match status" value="1"/>
</dbReference>
<dbReference type="EMBL" id="CP071503">
    <property type="protein sequence ID" value="QSX32862.1"/>
    <property type="molecule type" value="Genomic_DNA"/>
</dbReference>
<dbReference type="PANTHER" id="PTHR42944">
    <property type="entry name" value="ADENINE DNA GLYCOSYLASE"/>
    <property type="match status" value="1"/>
</dbReference>
<dbReference type="PROSITE" id="PS00764">
    <property type="entry name" value="ENDONUCLEASE_III_1"/>
    <property type="match status" value="1"/>
</dbReference>
<dbReference type="InterPro" id="IPR000445">
    <property type="entry name" value="HhH_motif"/>
</dbReference>
<dbReference type="PROSITE" id="PS01155">
    <property type="entry name" value="ENDONUCLEASE_III_2"/>
    <property type="match status" value="1"/>
</dbReference>
<gene>
    <name evidence="16" type="primary">mutY</name>
    <name evidence="16" type="ORF">JYB87_14075</name>
</gene>
<dbReference type="InterPro" id="IPR005760">
    <property type="entry name" value="A/G_AdeGlyc_MutY"/>
</dbReference>
<dbReference type="InterPro" id="IPR003651">
    <property type="entry name" value="Endonuclease3_FeS-loop_motif"/>
</dbReference>
<evidence type="ECO:0000259" key="15">
    <source>
        <dbReference type="SMART" id="SM00478"/>
    </source>
</evidence>
<dbReference type="Gene3D" id="3.90.79.10">
    <property type="entry name" value="Nucleoside Triphosphate Pyrophosphohydrolase"/>
    <property type="match status" value="1"/>
</dbReference>
<evidence type="ECO:0000256" key="12">
    <source>
        <dbReference type="ARBA" id="ARBA00023204"/>
    </source>
</evidence>
<dbReference type="InterPro" id="IPR029119">
    <property type="entry name" value="MutY_C"/>
</dbReference>
<dbReference type="Proteomes" id="UP000662770">
    <property type="component" value="Chromosome"/>
</dbReference>
<comment type="cofactor">
    <cofactor evidence="14">
        <name>[4Fe-4S] cluster</name>
        <dbReference type="ChEBI" id="CHEBI:49883"/>
    </cofactor>
    <text evidence="14">Binds 1 [4Fe-4S] cluster.</text>
</comment>
<dbReference type="PANTHER" id="PTHR42944:SF1">
    <property type="entry name" value="ADENINE DNA GLYCOSYLASE"/>
    <property type="match status" value="1"/>
</dbReference>
<evidence type="ECO:0000256" key="8">
    <source>
        <dbReference type="ARBA" id="ARBA00022763"/>
    </source>
</evidence>
<comment type="catalytic activity">
    <reaction evidence="1 14">
        <text>Hydrolyzes free adenine bases from 7,8-dihydro-8-oxoguanine:adenine mismatched double-stranded DNA, leaving an apurinic site.</text>
        <dbReference type="EC" id="3.2.2.31"/>
    </reaction>
</comment>
<dbReference type="InterPro" id="IPR044298">
    <property type="entry name" value="MIG/MutY"/>
</dbReference>
<dbReference type="CDD" id="cd03431">
    <property type="entry name" value="NUDIX_DNA_Glycosylase_C-MutY"/>
    <property type="match status" value="1"/>
</dbReference>
<keyword evidence="9" id="KW-0378">Hydrolase</keyword>
<evidence type="ECO:0000256" key="5">
    <source>
        <dbReference type="ARBA" id="ARBA00022023"/>
    </source>
</evidence>
<keyword evidence="10 14" id="KW-0408">Iron</keyword>
<evidence type="ECO:0000256" key="6">
    <source>
        <dbReference type="ARBA" id="ARBA00022485"/>
    </source>
</evidence>
<evidence type="ECO:0000256" key="14">
    <source>
        <dbReference type="RuleBase" id="RU365096"/>
    </source>
</evidence>
<evidence type="ECO:0000313" key="16">
    <source>
        <dbReference type="EMBL" id="QSX32862.1"/>
    </source>
</evidence>
<dbReference type="RefSeq" id="WP_207354102.1">
    <property type="nucleotide sequence ID" value="NZ_CP071503.1"/>
</dbReference>
<dbReference type="InterPro" id="IPR015797">
    <property type="entry name" value="NUDIX_hydrolase-like_dom_sf"/>
</dbReference>
<evidence type="ECO:0000256" key="2">
    <source>
        <dbReference type="ARBA" id="ARBA00002933"/>
    </source>
</evidence>
<keyword evidence="12" id="KW-0234">DNA repair</keyword>
<dbReference type="InterPro" id="IPR011257">
    <property type="entry name" value="DNA_glycosylase"/>
</dbReference>
<keyword evidence="7" id="KW-0479">Metal-binding</keyword>
<dbReference type="InterPro" id="IPR004035">
    <property type="entry name" value="Endouclease-III_FeS-bd_BS"/>
</dbReference>
<dbReference type="Pfam" id="PF14815">
    <property type="entry name" value="NUDIX_4"/>
    <property type="match status" value="1"/>
</dbReference>
<accession>A0ABX7QN32</accession>
<evidence type="ECO:0000256" key="1">
    <source>
        <dbReference type="ARBA" id="ARBA00000843"/>
    </source>
</evidence>